<proteinExistence type="predicted"/>
<reference evidence="1 2" key="1">
    <citation type="submission" date="2013-05" db="EMBL/GenBank/DDBJ databases">
        <title>Draft genome of the parasitic nematode Anyclostoma ceylanicum.</title>
        <authorList>
            <person name="Mitreva M."/>
        </authorList>
    </citation>
    <scope>NUCLEOTIDE SEQUENCE [LARGE SCALE GENOMIC DNA]</scope>
</reference>
<accession>A0A0D6LP60</accession>
<name>A0A0D6LP60_9BILA</name>
<dbReference type="PANTHER" id="PTHR46060:SF1">
    <property type="entry name" value="MARINER MOS1 TRANSPOSASE-LIKE PROTEIN"/>
    <property type="match status" value="1"/>
</dbReference>
<dbReference type="GO" id="GO:0003676">
    <property type="term" value="F:nucleic acid binding"/>
    <property type="evidence" value="ECO:0007669"/>
    <property type="project" value="InterPro"/>
</dbReference>
<dbReference type="Proteomes" id="UP000054495">
    <property type="component" value="Unassembled WGS sequence"/>
</dbReference>
<dbReference type="EMBL" id="KE125011">
    <property type="protein sequence ID" value="EPB73008.1"/>
    <property type="molecule type" value="Genomic_DNA"/>
</dbReference>
<evidence type="ECO:0000313" key="2">
    <source>
        <dbReference type="Proteomes" id="UP000054495"/>
    </source>
</evidence>
<dbReference type="PANTHER" id="PTHR46060">
    <property type="entry name" value="MARINER MOS1 TRANSPOSASE-LIKE PROTEIN"/>
    <property type="match status" value="1"/>
</dbReference>
<protein>
    <submittedName>
        <fullName evidence="1">Transposase</fullName>
    </submittedName>
</protein>
<evidence type="ECO:0000313" key="1">
    <source>
        <dbReference type="EMBL" id="EPB73008.1"/>
    </source>
</evidence>
<gene>
    <name evidence="1" type="ORF">ANCCEY_07899</name>
</gene>
<sequence>MFANVDATKLRKVGDRVFMKLPREKQSSKHPKLTVEVENEYNVSSELHFLQVQFRCSGQPCPSVDGRPGLALDDRRCSASIVASDLIPTLLTPAAGGIPRPNVHAEKVMLCIWWSVHSVECWELLAEGSPVTAYVYFERLRNLKANLENARPQQLKVYFYHDSVRPHIARTDNAELMKFGCTILPLLPYSSNLAYSDYHLFPHLQHHLLGQKLQFRDDIEKALEHFLKQRSGARAPTIYLNVGGRPAMPLGHASNAEQQAILDPSVKMLNPRALAHGYVFFRHRRSHIAMMTALVPPGSTLRHKGLMGWPYDVVHMIEIGWRMSLKIKWKELPRDPNWGYENRQIIIIVPDILHRLRWAKGHTRTQFFYYHEFRDIHLNRNDIFSNQVGTVVFVLPEKEPFDAFSLATFMHPVDLWLVRGARVIFVNGPKSAN</sequence>
<keyword evidence="2" id="KW-1185">Reference proteome</keyword>
<dbReference type="AlphaFoldDB" id="A0A0D6LP60"/>
<organism evidence="1 2">
    <name type="scientific">Ancylostoma ceylanicum</name>
    <dbReference type="NCBI Taxonomy" id="53326"/>
    <lineage>
        <taxon>Eukaryota</taxon>
        <taxon>Metazoa</taxon>
        <taxon>Ecdysozoa</taxon>
        <taxon>Nematoda</taxon>
        <taxon>Chromadorea</taxon>
        <taxon>Rhabditida</taxon>
        <taxon>Rhabditina</taxon>
        <taxon>Rhabditomorpha</taxon>
        <taxon>Strongyloidea</taxon>
        <taxon>Ancylostomatidae</taxon>
        <taxon>Ancylostomatinae</taxon>
        <taxon>Ancylostoma</taxon>
    </lineage>
</organism>
<dbReference type="InterPro" id="IPR036397">
    <property type="entry name" value="RNaseH_sf"/>
</dbReference>
<dbReference type="InterPro" id="IPR052709">
    <property type="entry name" value="Transposase-MT_Hybrid"/>
</dbReference>
<dbReference type="Pfam" id="PF01359">
    <property type="entry name" value="Transposase_1"/>
    <property type="match status" value="1"/>
</dbReference>
<dbReference type="Gene3D" id="3.30.420.10">
    <property type="entry name" value="Ribonuclease H-like superfamily/Ribonuclease H"/>
    <property type="match status" value="1"/>
</dbReference>
<dbReference type="InterPro" id="IPR001888">
    <property type="entry name" value="Transposase_1"/>
</dbReference>